<reference evidence="2 3" key="1">
    <citation type="submission" date="2018-07" db="EMBL/GenBank/DDBJ databases">
        <title>Genomic Encyclopedia of Type Strains, Phase IV (KMG-IV): sequencing the most valuable type-strain genomes for metagenomic binning, comparative biology and taxonomic classification.</title>
        <authorList>
            <person name="Goeker M."/>
        </authorList>
    </citation>
    <scope>NUCLEOTIDE SEQUENCE [LARGE SCALE GENOMIC DNA]</scope>
    <source>
        <strain evidence="2 3">DSM 21634</strain>
    </source>
</reference>
<evidence type="ECO:0000259" key="1">
    <source>
        <dbReference type="PROSITE" id="PS51925"/>
    </source>
</evidence>
<dbReference type="SUPFAM" id="SSF47592">
    <property type="entry name" value="SWIB/MDM2 domain"/>
    <property type="match status" value="1"/>
</dbReference>
<dbReference type="InterPro" id="IPR003121">
    <property type="entry name" value="SWIB_MDM2_domain"/>
</dbReference>
<organism evidence="2 3">
    <name type="scientific">Pseudorhodoferax soli</name>
    <dbReference type="NCBI Taxonomy" id="545864"/>
    <lineage>
        <taxon>Bacteria</taxon>
        <taxon>Pseudomonadati</taxon>
        <taxon>Pseudomonadota</taxon>
        <taxon>Betaproteobacteria</taxon>
        <taxon>Burkholderiales</taxon>
        <taxon>Comamonadaceae</taxon>
    </lineage>
</organism>
<dbReference type="PANTHER" id="PTHR13844">
    <property type="entry name" value="SWI/SNF-RELATED MATRIX-ASSOCIATED ACTIN-DEPENDENT REGULATOR OF CHROMATIN SUBFAMILY D"/>
    <property type="match status" value="1"/>
</dbReference>
<dbReference type="SMART" id="SM00151">
    <property type="entry name" value="SWIB"/>
    <property type="match status" value="1"/>
</dbReference>
<dbReference type="InterPro" id="IPR036885">
    <property type="entry name" value="SWIB_MDM2_dom_sf"/>
</dbReference>
<dbReference type="EMBL" id="QPJK01000002">
    <property type="protein sequence ID" value="RCW73745.1"/>
    <property type="molecule type" value="Genomic_DNA"/>
</dbReference>
<sequence length="90" mass="9880">MTEATTPKKQTAFNKPLRPSAALARVVGAEPLARTEATKKLWDYIKAHNLQNPANKRNILCDDALKAVMGKDEVTMFEMTGLVGKHLATT</sequence>
<evidence type="ECO:0000313" key="3">
    <source>
        <dbReference type="Proteomes" id="UP000252884"/>
    </source>
</evidence>
<evidence type="ECO:0000313" key="2">
    <source>
        <dbReference type="EMBL" id="RCW73745.1"/>
    </source>
</evidence>
<proteinExistence type="predicted"/>
<name>A0A368Y0Z2_9BURK</name>
<dbReference type="PROSITE" id="PS51925">
    <property type="entry name" value="SWIB_MDM2"/>
    <property type="match status" value="1"/>
</dbReference>
<keyword evidence="3" id="KW-1185">Reference proteome</keyword>
<feature type="domain" description="DM2" evidence="1">
    <location>
        <begin position="12"/>
        <end position="89"/>
    </location>
</feature>
<protein>
    <submittedName>
        <fullName evidence="2">SWIB/MDM2 domain-containing protein</fullName>
    </submittedName>
</protein>
<gene>
    <name evidence="2" type="ORF">DES41_10258</name>
</gene>
<dbReference type="Proteomes" id="UP000252884">
    <property type="component" value="Unassembled WGS sequence"/>
</dbReference>
<dbReference type="Pfam" id="PF02201">
    <property type="entry name" value="SWIB"/>
    <property type="match status" value="1"/>
</dbReference>
<dbReference type="RefSeq" id="WP_245965605.1">
    <property type="nucleotide sequence ID" value="NZ_QPJK01000002.1"/>
</dbReference>
<accession>A0A368Y0Z2</accession>
<dbReference type="CDD" id="cd10567">
    <property type="entry name" value="SWIB-MDM2_like"/>
    <property type="match status" value="1"/>
</dbReference>
<dbReference type="Gene3D" id="1.10.245.10">
    <property type="entry name" value="SWIB/MDM2 domain"/>
    <property type="match status" value="1"/>
</dbReference>
<comment type="caution">
    <text evidence="2">The sequence shown here is derived from an EMBL/GenBank/DDBJ whole genome shotgun (WGS) entry which is preliminary data.</text>
</comment>
<dbReference type="AlphaFoldDB" id="A0A368Y0Z2"/>
<dbReference type="InterPro" id="IPR019835">
    <property type="entry name" value="SWIB_domain"/>
</dbReference>